<evidence type="ECO:0000256" key="1">
    <source>
        <dbReference type="SAM" id="MobiDB-lite"/>
    </source>
</evidence>
<keyword evidence="4" id="KW-1185">Reference proteome</keyword>
<proteinExistence type="predicted"/>
<evidence type="ECO:0000313" key="3">
    <source>
        <dbReference type="EMBL" id="KAL3646954.1"/>
    </source>
</evidence>
<name>A0ABD3E1G0_9LAMI</name>
<reference evidence="4" key="1">
    <citation type="journal article" date="2024" name="IScience">
        <title>Strigolactones Initiate the Formation of Haustorium-like Structures in Castilleja.</title>
        <authorList>
            <person name="Buerger M."/>
            <person name="Peterson D."/>
            <person name="Chory J."/>
        </authorList>
    </citation>
    <scope>NUCLEOTIDE SEQUENCE [LARGE SCALE GENOMIC DNA]</scope>
</reference>
<evidence type="ECO:0000313" key="4">
    <source>
        <dbReference type="Proteomes" id="UP001632038"/>
    </source>
</evidence>
<gene>
    <name evidence="3" type="ORF">CASFOL_009498</name>
</gene>
<dbReference type="AlphaFoldDB" id="A0ABD3E1G0"/>
<feature type="compositionally biased region" description="Polar residues" evidence="1">
    <location>
        <begin position="1"/>
        <end position="11"/>
    </location>
</feature>
<comment type="caution">
    <text evidence="3">The sequence shown here is derived from an EMBL/GenBank/DDBJ whole genome shotgun (WGS) entry which is preliminary data.</text>
</comment>
<dbReference type="PANTHER" id="PTHR37751">
    <property type="entry name" value="LOW PROTEIN: M-PHASE INDUCER PHOSPHATASE-LIKE PROTEIN"/>
    <property type="match status" value="1"/>
</dbReference>
<organism evidence="3 4">
    <name type="scientific">Castilleja foliolosa</name>
    <dbReference type="NCBI Taxonomy" id="1961234"/>
    <lineage>
        <taxon>Eukaryota</taxon>
        <taxon>Viridiplantae</taxon>
        <taxon>Streptophyta</taxon>
        <taxon>Embryophyta</taxon>
        <taxon>Tracheophyta</taxon>
        <taxon>Spermatophyta</taxon>
        <taxon>Magnoliopsida</taxon>
        <taxon>eudicotyledons</taxon>
        <taxon>Gunneridae</taxon>
        <taxon>Pentapetalae</taxon>
        <taxon>asterids</taxon>
        <taxon>lamiids</taxon>
        <taxon>Lamiales</taxon>
        <taxon>Orobanchaceae</taxon>
        <taxon>Pedicularideae</taxon>
        <taxon>Castillejinae</taxon>
        <taxon>Castilleja</taxon>
    </lineage>
</organism>
<sequence>MSESTPSSLSTFADLVAPPPARRDSSVDVDVSTIHNGELSRRSNRKLIFQLVNELLADILKPHLDSKPWVESNGNEFGQLSLCDEFCHEIWVFPAADCRVLEDIDSLIDTDLGKSKLNGSFEEEEEGLVCEIEGELMECLVRETLAVVVGGGFLRWLTVVTRLRRKVSGGGKAAVTAVMERRKGWR</sequence>
<protein>
    <recommendedName>
        <fullName evidence="2">DUF4378 domain-containing protein</fullName>
    </recommendedName>
</protein>
<dbReference type="Proteomes" id="UP001632038">
    <property type="component" value="Unassembled WGS sequence"/>
</dbReference>
<dbReference type="InterPro" id="IPR025486">
    <property type="entry name" value="DUF4378"/>
</dbReference>
<dbReference type="PANTHER" id="PTHR37751:SF1">
    <property type="entry name" value="LOW PROTEIN: M-PHASE INDUCER PHOSPHATASE-LIKE PROTEIN"/>
    <property type="match status" value="1"/>
</dbReference>
<accession>A0ABD3E1G0</accession>
<feature type="region of interest" description="Disordered" evidence="1">
    <location>
        <begin position="1"/>
        <end position="28"/>
    </location>
</feature>
<dbReference type="Pfam" id="PF14309">
    <property type="entry name" value="DUF4378"/>
    <property type="match status" value="1"/>
</dbReference>
<feature type="domain" description="DUF4378" evidence="2">
    <location>
        <begin position="38"/>
        <end position="143"/>
    </location>
</feature>
<dbReference type="EMBL" id="JAVIJP010000011">
    <property type="protein sequence ID" value="KAL3646954.1"/>
    <property type="molecule type" value="Genomic_DNA"/>
</dbReference>
<evidence type="ECO:0000259" key="2">
    <source>
        <dbReference type="Pfam" id="PF14309"/>
    </source>
</evidence>